<accession>A0AAD9KJV6</accession>
<dbReference type="Proteomes" id="UP001209878">
    <property type="component" value="Unassembled WGS sequence"/>
</dbReference>
<evidence type="ECO:0000313" key="2">
    <source>
        <dbReference type="EMBL" id="KAK2172035.1"/>
    </source>
</evidence>
<gene>
    <name evidence="2" type="ORF">NP493_998g00040</name>
</gene>
<evidence type="ECO:0000256" key="1">
    <source>
        <dbReference type="SAM" id="SignalP"/>
    </source>
</evidence>
<feature type="chain" id="PRO_5042274061" evidence="1">
    <location>
        <begin position="22"/>
        <end position="141"/>
    </location>
</feature>
<dbReference type="AlphaFoldDB" id="A0AAD9KJV6"/>
<dbReference type="EMBL" id="JAODUO010000998">
    <property type="protein sequence ID" value="KAK2172035.1"/>
    <property type="molecule type" value="Genomic_DNA"/>
</dbReference>
<feature type="signal peptide" evidence="1">
    <location>
        <begin position="1"/>
        <end position="21"/>
    </location>
</feature>
<keyword evidence="1" id="KW-0732">Signal</keyword>
<organism evidence="2 3">
    <name type="scientific">Ridgeia piscesae</name>
    <name type="common">Tubeworm</name>
    <dbReference type="NCBI Taxonomy" id="27915"/>
    <lineage>
        <taxon>Eukaryota</taxon>
        <taxon>Metazoa</taxon>
        <taxon>Spiralia</taxon>
        <taxon>Lophotrochozoa</taxon>
        <taxon>Annelida</taxon>
        <taxon>Polychaeta</taxon>
        <taxon>Sedentaria</taxon>
        <taxon>Canalipalpata</taxon>
        <taxon>Sabellida</taxon>
        <taxon>Siboglinidae</taxon>
        <taxon>Ridgeia</taxon>
    </lineage>
</organism>
<name>A0AAD9KJV6_RIDPI</name>
<sequence length="141" mass="15130">MSNVGTRSLSRIRLLIGAAAAAESGVGGDTSDEDLLNSLKFPDASEFLRVSSSCLLVNGEDRGKLSSRLLRNPRLRKLPALDDASSENSYGSWGCSCGDGVLSCRFEPNWCPPGDWADLLLKSGSCFGRFTECCNLQAEHP</sequence>
<comment type="caution">
    <text evidence="2">The sequence shown here is derived from an EMBL/GenBank/DDBJ whole genome shotgun (WGS) entry which is preliminary data.</text>
</comment>
<keyword evidence="3" id="KW-1185">Reference proteome</keyword>
<proteinExistence type="predicted"/>
<evidence type="ECO:0000313" key="3">
    <source>
        <dbReference type="Proteomes" id="UP001209878"/>
    </source>
</evidence>
<reference evidence="2" key="1">
    <citation type="journal article" date="2023" name="Mol. Biol. Evol.">
        <title>Third-Generation Sequencing Reveals the Adaptive Role of the Epigenome in Three Deep-Sea Polychaetes.</title>
        <authorList>
            <person name="Perez M."/>
            <person name="Aroh O."/>
            <person name="Sun Y."/>
            <person name="Lan Y."/>
            <person name="Juniper S.K."/>
            <person name="Young C.R."/>
            <person name="Angers B."/>
            <person name="Qian P.Y."/>
        </authorList>
    </citation>
    <scope>NUCLEOTIDE SEQUENCE</scope>
    <source>
        <strain evidence="2">R07B-5</strain>
    </source>
</reference>
<protein>
    <submittedName>
        <fullName evidence="2">Uncharacterized protein</fullName>
    </submittedName>
</protein>